<protein>
    <submittedName>
        <fullName evidence="3">CoB--CoM heterodisulfide reductase subunit B</fullName>
    </submittedName>
</protein>
<dbReference type="Pfam" id="PF02754">
    <property type="entry name" value="CCG"/>
    <property type="match status" value="2"/>
</dbReference>
<dbReference type="Gene3D" id="1.20.1050.140">
    <property type="match status" value="1"/>
</dbReference>
<evidence type="ECO:0000259" key="2">
    <source>
        <dbReference type="Pfam" id="PF02754"/>
    </source>
</evidence>
<comment type="caution">
    <text evidence="3">The sequence shown here is derived from an EMBL/GenBank/DDBJ whole genome shotgun (WGS) entry which is preliminary data.</text>
</comment>
<dbReference type="InterPro" id="IPR051278">
    <property type="entry name" value="HdrB/HdrD_reductase"/>
</dbReference>
<dbReference type="PANTHER" id="PTHR42947:SF1">
    <property type="entry name" value="COB--COM HETERODISULFIDE REDUCTASE SUBUNIT B 1"/>
    <property type="match status" value="1"/>
</dbReference>
<dbReference type="InterPro" id="IPR004017">
    <property type="entry name" value="Cys_rich_dom"/>
</dbReference>
<name>A0A9D6Z4J1_9BACT</name>
<dbReference type="Gene3D" id="3.40.50.11810">
    <property type="match status" value="1"/>
</dbReference>
<proteinExistence type="predicted"/>
<keyword evidence="1" id="KW-0560">Oxidoreductase</keyword>
<organism evidence="3 4">
    <name type="scientific">Desulfomonile tiedjei</name>
    <dbReference type="NCBI Taxonomy" id="2358"/>
    <lineage>
        <taxon>Bacteria</taxon>
        <taxon>Pseudomonadati</taxon>
        <taxon>Thermodesulfobacteriota</taxon>
        <taxon>Desulfomonilia</taxon>
        <taxon>Desulfomonilales</taxon>
        <taxon>Desulfomonilaceae</taxon>
        <taxon>Desulfomonile</taxon>
    </lineage>
</organism>
<dbReference type="AlphaFoldDB" id="A0A9D6Z4J1"/>
<reference evidence="3" key="1">
    <citation type="submission" date="2020-07" db="EMBL/GenBank/DDBJ databases">
        <title>Huge and variable diversity of episymbiotic CPR bacteria and DPANN archaea in groundwater ecosystems.</title>
        <authorList>
            <person name="He C.Y."/>
            <person name="Keren R."/>
            <person name="Whittaker M."/>
            <person name="Farag I.F."/>
            <person name="Doudna J."/>
            <person name="Cate J.H.D."/>
            <person name="Banfield J.F."/>
        </authorList>
    </citation>
    <scope>NUCLEOTIDE SEQUENCE</scope>
    <source>
        <strain evidence="3">NC_groundwater_1664_Pr3_B-0.1um_52_9</strain>
    </source>
</reference>
<gene>
    <name evidence="3" type="ORF">HY912_02115</name>
</gene>
<sequence length="297" mass="33476">MRYALYLGCAIPIKYPGFEAATRLVCERVGIELVDLPFSCCPPPTSMKLVHYDSWLALAARNLCLAEEAGLDLLTLCSGCVNTLKEANHILKQSDSKRRKVNRILEDHKHQFNGTIKVTHILDVLYQDSVVERLLKERVRDVPLRIGCHYGCHYFRPPKIMYPQELSDAESYVPVSMDHLLSIIGVEPVEYSRKFLCCGSPLGANMDQDAGYEITRQKLGHIRDRNIQALSVVCPSCFEQFDMGQIVLGRKTKEKEKIPTFYLTQLIGLALGLSSKDVGLDVHRVKAKKLLESIEVA</sequence>
<dbReference type="PANTHER" id="PTHR42947">
    <property type="entry name" value="COB--COM HETERODISULFIDE REDUCTASE SUBUNIT B 1"/>
    <property type="match status" value="1"/>
</dbReference>
<evidence type="ECO:0000313" key="4">
    <source>
        <dbReference type="Proteomes" id="UP000807825"/>
    </source>
</evidence>
<dbReference type="GO" id="GO:0016491">
    <property type="term" value="F:oxidoreductase activity"/>
    <property type="evidence" value="ECO:0007669"/>
    <property type="project" value="UniProtKB-KW"/>
</dbReference>
<dbReference type="EMBL" id="JACRDE010000056">
    <property type="protein sequence ID" value="MBI5248266.1"/>
    <property type="molecule type" value="Genomic_DNA"/>
</dbReference>
<evidence type="ECO:0000256" key="1">
    <source>
        <dbReference type="ARBA" id="ARBA00023002"/>
    </source>
</evidence>
<accession>A0A9D6Z4J1</accession>
<evidence type="ECO:0000313" key="3">
    <source>
        <dbReference type="EMBL" id="MBI5248266.1"/>
    </source>
</evidence>
<feature type="domain" description="Cysteine-rich" evidence="2">
    <location>
        <begin position="147"/>
        <end position="241"/>
    </location>
</feature>
<dbReference type="Proteomes" id="UP000807825">
    <property type="component" value="Unassembled WGS sequence"/>
</dbReference>
<feature type="domain" description="Cysteine-rich" evidence="2">
    <location>
        <begin position="3"/>
        <end position="85"/>
    </location>
</feature>